<reference evidence="9" key="1">
    <citation type="journal article" date="2010" name="Genome Biol.">
        <title>Genome sequence of the necrotrophic plant pathogen Pythium ultimum reveals original pathogenicity mechanisms and effector repertoire.</title>
        <authorList>
            <person name="Levesque C.A."/>
            <person name="Brouwer H."/>
            <person name="Cano L."/>
            <person name="Hamilton J.P."/>
            <person name="Holt C."/>
            <person name="Huitema E."/>
            <person name="Raffaele S."/>
            <person name="Robideau G.P."/>
            <person name="Thines M."/>
            <person name="Win J."/>
            <person name="Zerillo M.M."/>
            <person name="Beakes G.W."/>
            <person name="Boore J.L."/>
            <person name="Busam D."/>
            <person name="Dumas B."/>
            <person name="Ferriera S."/>
            <person name="Fuerstenberg S.I."/>
            <person name="Gachon C.M."/>
            <person name="Gaulin E."/>
            <person name="Govers F."/>
            <person name="Grenville-Briggs L."/>
            <person name="Horner N."/>
            <person name="Hostetler J."/>
            <person name="Jiang R.H."/>
            <person name="Johnson J."/>
            <person name="Krajaejun T."/>
            <person name="Lin H."/>
            <person name="Meijer H.J."/>
            <person name="Moore B."/>
            <person name="Morris P."/>
            <person name="Phuntmart V."/>
            <person name="Puiu D."/>
            <person name="Shetty J."/>
            <person name="Stajich J.E."/>
            <person name="Tripathy S."/>
            <person name="Wawra S."/>
            <person name="van West P."/>
            <person name="Whitty B.R."/>
            <person name="Coutinho P.M."/>
            <person name="Henrissat B."/>
            <person name="Martin F."/>
            <person name="Thomas P.D."/>
            <person name="Tyler B.M."/>
            <person name="De Vries R.P."/>
            <person name="Kamoun S."/>
            <person name="Yandell M."/>
            <person name="Tisserat N."/>
            <person name="Buell C.R."/>
        </authorList>
    </citation>
    <scope>NUCLEOTIDE SEQUENCE</scope>
    <source>
        <strain evidence="9">DAOM:BR144</strain>
    </source>
</reference>
<dbReference type="STRING" id="431595.K3WX98"/>
<dbReference type="InterPro" id="IPR013083">
    <property type="entry name" value="Znf_RING/FYVE/PHD"/>
</dbReference>
<dbReference type="PROSITE" id="PS50003">
    <property type="entry name" value="PH_DOMAIN"/>
    <property type="match status" value="1"/>
</dbReference>
<dbReference type="InterPro" id="IPR052113">
    <property type="entry name" value="FYVE-type_Zinc_Finger"/>
</dbReference>
<dbReference type="Gene3D" id="2.30.29.30">
    <property type="entry name" value="Pleckstrin-homology domain (PH domain)/Phosphotyrosine-binding domain (PTB)"/>
    <property type="match status" value="1"/>
</dbReference>
<name>K3WX98_GLOUD</name>
<feature type="region of interest" description="Disordered" evidence="5">
    <location>
        <begin position="263"/>
        <end position="288"/>
    </location>
</feature>
<dbReference type="Gene3D" id="1.20.80.10">
    <property type="match status" value="1"/>
</dbReference>
<dbReference type="HOGENOM" id="CLU_038765_0_0_1"/>
<evidence type="ECO:0000256" key="5">
    <source>
        <dbReference type="SAM" id="MobiDB-lite"/>
    </source>
</evidence>
<dbReference type="Gene3D" id="3.30.40.10">
    <property type="entry name" value="Zinc/RING finger domain, C3HC4 (zinc finger)"/>
    <property type="match status" value="1"/>
</dbReference>
<dbReference type="AlphaFoldDB" id="K3WX98"/>
<dbReference type="InterPro" id="IPR011993">
    <property type="entry name" value="PH-like_dom_sf"/>
</dbReference>
<feature type="region of interest" description="Disordered" evidence="5">
    <location>
        <begin position="453"/>
        <end position="474"/>
    </location>
</feature>
<dbReference type="InterPro" id="IPR011011">
    <property type="entry name" value="Znf_FYVE_PHD"/>
</dbReference>
<proteinExistence type="predicted"/>
<dbReference type="EnsemblProtists" id="PYU1_T009596">
    <property type="protein sequence ID" value="PYU1_T009596"/>
    <property type="gene ID" value="PYU1_G009578"/>
</dbReference>
<dbReference type="InterPro" id="IPR035984">
    <property type="entry name" value="Acyl-CoA-binding_sf"/>
</dbReference>
<dbReference type="InterPro" id="IPR001849">
    <property type="entry name" value="PH_domain"/>
</dbReference>
<evidence type="ECO:0000259" key="7">
    <source>
        <dbReference type="PROSITE" id="PS50178"/>
    </source>
</evidence>
<feature type="region of interest" description="Disordered" evidence="5">
    <location>
        <begin position="1"/>
        <end position="48"/>
    </location>
</feature>
<evidence type="ECO:0000256" key="4">
    <source>
        <dbReference type="PROSITE-ProRule" id="PRU00091"/>
    </source>
</evidence>
<dbReference type="Proteomes" id="UP000019132">
    <property type="component" value="Unassembled WGS sequence"/>
</dbReference>
<evidence type="ECO:0000256" key="3">
    <source>
        <dbReference type="ARBA" id="ARBA00022833"/>
    </source>
</evidence>
<dbReference type="Pfam" id="PF01363">
    <property type="entry name" value="FYVE"/>
    <property type="match status" value="1"/>
</dbReference>
<dbReference type="SUPFAM" id="SSF50729">
    <property type="entry name" value="PH domain-like"/>
    <property type="match status" value="1"/>
</dbReference>
<dbReference type="PROSITE" id="PS50178">
    <property type="entry name" value="ZF_FYVE"/>
    <property type="match status" value="1"/>
</dbReference>
<dbReference type="VEuPathDB" id="FungiDB:PYU1_G009578"/>
<dbReference type="CDD" id="cd00065">
    <property type="entry name" value="FYVE_like_SF"/>
    <property type="match status" value="1"/>
</dbReference>
<keyword evidence="2 4" id="KW-0863">Zinc-finger</keyword>
<evidence type="ECO:0000313" key="9">
    <source>
        <dbReference type="Proteomes" id="UP000019132"/>
    </source>
</evidence>
<evidence type="ECO:0000256" key="2">
    <source>
        <dbReference type="ARBA" id="ARBA00022771"/>
    </source>
</evidence>
<feature type="compositionally biased region" description="Acidic residues" evidence="5">
    <location>
        <begin position="464"/>
        <end position="474"/>
    </location>
</feature>
<sequence>MPEIDDDGLPPRLSFSLTRTETTLDDDEQQQQRAATRSGACSSSSDSSAWVTRGMTSAQIHETFLSAEHFVSVVLSRLQKDPVSVAPAMWALQDQTNKLWALKQQALLGSCEESRGTKAHAQAAGSKDTSGSRLWRPCCFRMMGESKLRLWQNLGDMPSEQAKVWFVQIVTDIAPAWRTPLRTNSALLRTWTPDNERDQCTICDEAFTFLNRRHHCRRCLNLVCAVCSPHAMPLRVFTQNATATRQRICVVCFKEMEQISQAQAQHAKENHTRRVMSLSEPTDEDSLLGGSAVYPYSEDQDDEAVDANSTETKQTAAPSLTPSSSFLSSATIHSGVLDFFHGSGFRKAWHSYFFVLLIRKGSLGMFLQAQDHVEQKKRPAAVFKLSGYSLRVKSQKRRPHQFRVTHPTKKVLQFAATCIADMNAWITQFTKAIDMANELEALTQTALPTRATSLSENDFAQVANEDENDAKEEE</sequence>
<accession>K3WX98</accession>
<dbReference type="InParanoid" id="K3WX98"/>
<feature type="compositionally biased region" description="Low complexity" evidence="5">
    <location>
        <begin position="31"/>
        <end position="48"/>
    </location>
</feature>
<dbReference type="GO" id="GO:0008270">
    <property type="term" value="F:zinc ion binding"/>
    <property type="evidence" value="ECO:0007669"/>
    <property type="project" value="UniProtKB-KW"/>
</dbReference>
<protein>
    <recommendedName>
        <fullName evidence="10">FYVE-type domain-containing protein</fullName>
    </recommendedName>
</protein>
<reference evidence="8" key="3">
    <citation type="submission" date="2015-02" db="UniProtKB">
        <authorList>
            <consortium name="EnsemblProtists"/>
        </authorList>
    </citation>
    <scope>IDENTIFICATION</scope>
    <source>
        <strain evidence="8">DAOM BR144</strain>
    </source>
</reference>
<evidence type="ECO:0000256" key="1">
    <source>
        <dbReference type="ARBA" id="ARBA00022723"/>
    </source>
</evidence>
<keyword evidence="1" id="KW-0479">Metal-binding</keyword>
<dbReference type="SMART" id="SM00064">
    <property type="entry name" value="FYVE"/>
    <property type="match status" value="1"/>
</dbReference>
<feature type="domain" description="FYVE-type" evidence="7">
    <location>
        <begin position="194"/>
        <end position="257"/>
    </location>
</feature>
<evidence type="ECO:0008006" key="10">
    <source>
        <dbReference type="Google" id="ProtNLM"/>
    </source>
</evidence>
<keyword evidence="3" id="KW-0862">Zinc</keyword>
<evidence type="ECO:0000259" key="6">
    <source>
        <dbReference type="PROSITE" id="PS50003"/>
    </source>
</evidence>
<evidence type="ECO:0000313" key="8">
    <source>
        <dbReference type="EnsemblProtists" id="PYU1_T009596"/>
    </source>
</evidence>
<organism evidence="8 9">
    <name type="scientific">Globisporangium ultimum (strain ATCC 200006 / CBS 805.95 / DAOM BR144)</name>
    <name type="common">Pythium ultimum</name>
    <dbReference type="NCBI Taxonomy" id="431595"/>
    <lineage>
        <taxon>Eukaryota</taxon>
        <taxon>Sar</taxon>
        <taxon>Stramenopiles</taxon>
        <taxon>Oomycota</taxon>
        <taxon>Peronosporomycetes</taxon>
        <taxon>Pythiales</taxon>
        <taxon>Pythiaceae</taxon>
        <taxon>Globisporangium</taxon>
    </lineage>
</organism>
<dbReference type="OMA" id="CEEYRGS"/>
<keyword evidence="9" id="KW-1185">Reference proteome</keyword>
<dbReference type="PANTHER" id="PTHR39490:SF13">
    <property type="entry name" value="FYVE-TYPE DOMAIN-CONTAINING PROTEIN"/>
    <property type="match status" value="1"/>
</dbReference>
<feature type="domain" description="PH" evidence="6">
    <location>
        <begin position="330"/>
        <end position="434"/>
    </location>
</feature>
<feature type="region of interest" description="Disordered" evidence="5">
    <location>
        <begin position="300"/>
        <end position="320"/>
    </location>
</feature>
<dbReference type="InterPro" id="IPR000306">
    <property type="entry name" value="Znf_FYVE"/>
</dbReference>
<dbReference type="SUPFAM" id="SSF57903">
    <property type="entry name" value="FYVE/PHD zinc finger"/>
    <property type="match status" value="1"/>
</dbReference>
<dbReference type="SUPFAM" id="SSF47027">
    <property type="entry name" value="Acyl-CoA binding protein"/>
    <property type="match status" value="1"/>
</dbReference>
<dbReference type="Pfam" id="PF00169">
    <property type="entry name" value="PH"/>
    <property type="match status" value="1"/>
</dbReference>
<dbReference type="InterPro" id="IPR017455">
    <property type="entry name" value="Znf_FYVE-rel"/>
</dbReference>
<dbReference type="PANTHER" id="PTHR39490">
    <property type="entry name" value="ARRESTIN DOMAIN-CONTAINING PROTEIN D"/>
    <property type="match status" value="1"/>
</dbReference>
<dbReference type="GO" id="GO:0000062">
    <property type="term" value="F:fatty-acyl-CoA binding"/>
    <property type="evidence" value="ECO:0007669"/>
    <property type="project" value="InterPro"/>
</dbReference>
<dbReference type="EMBL" id="GL376615">
    <property type="status" value="NOT_ANNOTATED_CDS"/>
    <property type="molecule type" value="Genomic_DNA"/>
</dbReference>
<dbReference type="eggNOG" id="KOG1841">
    <property type="taxonomic scope" value="Eukaryota"/>
</dbReference>
<reference evidence="9" key="2">
    <citation type="submission" date="2010-04" db="EMBL/GenBank/DDBJ databases">
        <authorList>
            <person name="Buell R."/>
            <person name="Hamilton J."/>
            <person name="Hostetler J."/>
        </authorList>
    </citation>
    <scope>NUCLEOTIDE SEQUENCE [LARGE SCALE GENOMIC DNA]</scope>
    <source>
        <strain evidence="9">DAOM:BR144</strain>
    </source>
</reference>
<dbReference type="SMART" id="SM00233">
    <property type="entry name" value="PH"/>
    <property type="match status" value="1"/>
</dbReference>
<dbReference type="InterPro" id="IPR014352">
    <property type="entry name" value="FERM/acyl-CoA-bd_prot_sf"/>
</dbReference>